<sequence>MTPREAVAVLRRLLGRFQGERRGSSSDRYTVHVAEMSSEDMVDALNALAAIERAVTS</sequence>
<proteinExistence type="predicted"/>
<gene>
    <name evidence="1" type="ORF">QRT03_26140</name>
</gene>
<protein>
    <submittedName>
        <fullName evidence="1">Uncharacterized protein</fullName>
    </submittedName>
</protein>
<organism evidence="1 2">
    <name type="scientific">Actinomycetospora termitidis</name>
    <dbReference type="NCBI Taxonomy" id="3053470"/>
    <lineage>
        <taxon>Bacteria</taxon>
        <taxon>Bacillati</taxon>
        <taxon>Actinomycetota</taxon>
        <taxon>Actinomycetes</taxon>
        <taxon>Pseudonocardiales</taxon>
        <taxon>Pseudonocardiaceae</taxon>
        <taxon>Actinomycetospora</taxon>
    </lineage>
</organism>
<dbReference type="EMBL" id="JASVWF010000007">
    <property type="protein sequence ID" value="MDL5159475.1"/>
    <property type="molecule type" value="Genomic_DNA"/>
</dbReference>
<comment type="caution">
    <text evidence="1">The sequence shown here is derived from an EMBL/GenBank/DDBJ whole genome shotgun (WGS) entry which is preliminary data.</text>
</comment>
<dbReference type="RefSeq" id="WP_286056069.1">
    <property type="nucleotide sequence ID" value="NZ_JASVWF010000007.1"/>
</dbReference>
<evidence type="ECO:0000313" key="2">
    <source>
        <dbReference type="Proteomes" id="UP001231924"/>
    </source>
</evidence>
<keyword evidence="2" id="KW-1185">Reference proteome</keyword>
<evidence type="ECO:0000313" key="1">
    <source>
        <dbReference type="EMBL" id="MDL5159475.1"/>
    </source>
</evidence>
<accession>A0ABT7MFM6</accession>
<dbReference type="Proteomes" id="UP001231924">
    <property type="component" value="Unassembled WGS sequence"/>
</dbReference>
<reference evidence="1 2" key="1">
    <citation type="submission" date="2023-06" db="EMBL/GenBank/DDBJ databases">
        <title>Actinomycetospora Odt1-22.</title>
        <authorList>
            <person name="Supong K."/>
        </authorList>
    </citation>
    <scope>NUCLEOTIDE SEQUENCE [LARGE SCALE GENOMIC DNA]</scope>
    <source>
        <strain evidence="1 2">Odt1-22</strain>
    </source>
</reference>
<name>A0ABT7MFM6_9PSEU</name>